<dbReference type="EMBL" id="KB202094">
    <property type="protein sequence ID" value="ESO92330.1"/>
    <property type="molecule type" value="Genomic_DNA"/>
</dbReference>
<dbReference type="Gene3D" id="2.60.60.20">
    <property type="entry name" value="PLAT/LH2 domain"/>
    <property type="match status" value="9"/>
</dbReference>
<feature type="domain" description="PLAT" evidence="3">
    <location>
        <begin position="444"/>
        <end position="565"/>
    </location>
</feature>
<evidence type="ECO:0000313" key="4">
    <source>
        <dbReference type="EMBL" id="ESO92330.1"/>
    </source>
</evidence>
<dbReference type="InterPro" id="IPR001024">
    <property type="entry name" value="PLAT/LH2_dom"/>
</dbReference>
<dbReference type="CTD" id="20239089"/>
<name>V4AB92_LOTGI</name>
<dbReference type="OMA" id="NAGTHAQ"/>
<feature type="domain" description="PLAT" evidence="3">
    <location>
        <begin position="150"/>
        <end position="267"/>
    </location>
</feature>
<dbReference type="InterPro" id="IPR036392">
    <property type="entry name" value="PLAT/LH2_dom_sf"/>
</dbReference>
<dbReference type="HOGENOM" id="CLU_000717_0_0_1"/>
<feature type="domain" description="PLAT" evidence="3">
    <location>
        <begin position="864"/>
        <end position="977"/>
    </location>
</feature>
<dbReference type="PANTHER" id="PTHR45901">
    <property type="entry name" value="PROTEIN CBG12474"/>
    <property type="match status" value="1"/>
</dbReference>
<dbReference type="SUPFAM" id="SSF49723">
    <property type="entry name" value="Lipase/lipooxygenase domain (PLAT/LH2 domain)"/>
    <property type="match status" value="14"/>
</dbReference>
<feature type="region of interest" description="Disordered" evidence="2">
    <location>
        <begin position="1646"/>
        <end position="1690"/>
    </location>
</feature>
<evidence type="ECO:0000256" key="1">
    <source>
        <dbReference type="PROSITE-ProRule" id="PRU00152"/>
    </source>
</evidence>
<accession>V4AB92</accession>
<feature type="domain" description="PLAT" evidence="3">
    <location>
        <begin position="989"/>
        <end position="1108"/>
    </location>
</feature>
<dbReference type="OrthoDB" id="5322100at2759"/>
<proteinExistence type="predicted"/>
<feature type="domain" description="PLAT" evidence="3">
    <location>
        <begin position="716"/>
        <end position="837"/>
    </location>
</feature>
<keyword evidence="5" id="KW-1185">Reference proteome</keyword>
<dbReference type="KEGG" id="lgi:LOTGIDRAFT_162634"/>
<reference evidence="4 5" key="1">
    <citation type="journal article" date="2013" name="Nature">
        <title>Insights into bilaterian evolution from three spiralian genomes.</title>
        <authorList>
            <person name="Simakov O."/>
            <person name="Marletaz F."/>
            <person name="Cho S.J."/>
            <person name="Edsinger-Gonzales E."/>
            <person name="Havlak P."/>
            <person name="Hellsten U."/>
            <person name="Kuo D.H."/>
            <person name="Larsson T."/>
            <person name="Lv J."/>
            <person name="Arendt D."/>
            <person name="Savage R."/>
            <person name="Osoegawa K."/>
            <person name="de Jong P."/>
            <person name="Grimwood J."/>
            <person name="Chapman J.A."/>
            <person name="Shapiro H."/>
            <person name="Aerts A."/>
            <person name="Otillar R.P."/>
            <person name="Terry A.Y."/>
            <person name="Boore J.L."/>
            <person name="Grigoriev I.V."/>
            <person name="Lindberg D.R."/>
            <person name="Seaver E.C."/>
            <person name="Weisblat D.A."/>
            <person name="Putnam N.H."/>
            <person name="Rokhsar D.S."/>
        </authorList>
    </citation>
    <scope>NUCLEOTIDE SEQUENCE [LARGE SCALE GENOMIC DNA]</scope>
</reference>
<dbReference type="GeneID" id="20239089"/>
<feature type="domain" description="PLAT" evidence="3">
    <location>
        <begin position="1263"/>
        <end position="1379"/>
    </location>
</feature>
<protein>
    <recommendedName>
        <fullName evidence="3">PLAT domain-containing protein</fullName>
    </recommendedName>
</protein>
<dbReference type="RefSeq" id="XP_009056895.1">
    <property type="nucleotide sequence ID" value="XM_009058647.1"/>
</dbReference>
<comment type="caution">
    <text evidence="1">Lacks conserved residue(s) required for the propagation of feature annotation.</text>
</comment>
<evidence type="ECO:0000256" key="2">
    <source>
        <dbReference type="SAM" id="MobiDB-lite"/>
    </source>
</evidence>
<sequence length="1957" mass="220044">MNLSEKTEVIEPKKDDKPKAGEWKVYITTGSQDDMGIEKKILLYIYSDEENKGPIVLGTGKRGGLFQRGQTDEIKIDIGPAIKNLYKIRIGFDGNNGGQWFLEKVVLEDLSSGEQYEFTIYRWLSRTHDDGDTWREAVVALPGHNSTANTIYQIEVTTGNILGADTKADVYINIFGKNADCGKRYLHKTNFKEKPFQMGKSSQFEIEAVSLGEIEKVIVGHANKTPGSGWFLEKIIITDISNVETHFVCKKWLDSGKSDKKIERVLYPDIQQPKLAPPPKVRKKSTNKPIPVKTVQEKPVAKQKLKPISVSDGCYEVYVKTKEDSHPPNGGWVTITAYGSKDKSEAIQLLPKENSREKLFEPGNVDEFEINVGDIGDLYKLQVMRDDEEQWQGWHLEQIRLVDKSSEEELIFDYNCWLLRDDVGNTLVQELPVSTDNKPLYQVHTYRVSIYTGNHWCGETNNNVFITMYGQNGDSGKRGVYQPHFKQLKFRKGQVETVEFEAVDLKELQSVMMEHDGKGFGAGWFLEKVTITETTGDKSHITYIFPCNQWLDNGIGDGLTERRLKCLDILDTSHRSPTRTKSKSKGKWKVKVKTSEEEGSGTHATVYLTIFGDKGHSETIPLNTGGTKSHDFIMGKETDFQITVGNIGEVSKIRLEHNNENKDPSWHLDWVKLLCEETGEEIVFYGNCWLSDNQGDKQICRELPVIKTGKPSLPVLQYVVSLETGKDLQAEASEAVISINIIGELGETGVRPLVNSLAGNKVLWKSGSLDYFTIEAVDVGKIQKIRVLFDGDGAEKNWYLEGVSVREAPAAILETVFLCQQWFDFHNKSSDVTIEFFPKETKFASALPKSVVNNLFTKQPPSKGKWVLTTYIGSEGEVEPDDPVYVTISGTAGQSSPIQINKNSALKPNSTVLTEVSLGDIGTIYKLQVNLDINSTESFNLNRMKLKDKDSNEEYSFEVYDVIKSSSANPLGLKLLPATRPDVPPLQENIYVVKVKTGSQPLSETEARIYCLLIGSLGESGEMILSNCRLGKGLFGRDQENEFEVRSLDIGCIKKIKIGHKEFGRGCGWYCDRVIISSQSKHSQQYIFLCDRWLDSGCNDRKLMVELSPLASLPHHDNVPQPVKTKSKGIWMCSVVTATADKISPSSNKKSRHVFISVFGNKGVFGPKELADKNRTLYLAGQKDIFHGLNLGSIGEIQKVRVTCGLENDVTTEWIVEQVILRDEETGEQYVFDFSAWVGDSNHGDIHREMPVIKSIENFDSVLNYYVSVHTSEKKGGGTDSQVSLTIYGKHSDTGKRKLVPENPKTILFKAGQVDHFYIQSVDLGDLDKVLVTKGPGEPWLLEKIVVKKQEYSSEEYVFEFNHWLSKDSRTKVYEDTQTLTAIKPSNIVTPIQNKTRLQKSEGRYRVFTVTGIGQSTAHVSDILLTFCGKQSESSPVSLEGDGDDNFQPNQNRIFQVHMNDDVGELFKMRIGFRDNIQTKSWKLQQIVVQDIDTHDKFSWYFAEGVNIDDKKDGWVEFPVEWPGVAPLPVIKYDIDLYGDVKKPPTKTPLHCQLYGENGTSGNRMLKKHLTGKNQQVFHYEIEAVQLFDINEVLIGHDNTKKGAGFHLQKLQVKESIENGKEFTFECNQWFDVGQADQKIERVLKLESNKPHQPTTTPVKAKPSPQPAPQPTPQPTQKKRKYTKKEKSPSGDWKVEIYTSDNIENSGTDANVVLTIFGNHGNSGPLPLGEPGIGFFESGQKDEFEIFLEPSEIGEIRKIRLEHDNDGQGPGWHVQKVVMENLGNQEEIIFPINKWLDYNDNSYGDVVVEVPAVSPNTKPAEVYKYFVQTTTSKDKDSGTDANVYINIIGTQGDTGKRFLLHNLTGKNKFQTGQTDSFEVEAVDIGKVQKVFIGHDGFDEGAGWKLEEVKVKQSRTSSEVCLFSCGRWLDEDKGDKKTEVELNLTKVITDKKPNGLNF</sequence>
<feature type="domain" description="PLAT" evidence="3">
    <location>
        <begin position="21"/>
        <end position="138"/>
    </location>
</feature>
<feature type="domain" description="PLAT" evidence="3">
    <location>
        <begin position="1403"/>
        <end position="1520"/>
    </location>
</feature>
<feature type="domain" description="PLAT" evidence="3">
    <location>
        <begin position="313"/>
        <end position="432"/>
    </location>
</feature>
<gene>
    <name evidence="4" type="ORF">LOTGIDRAFT_162634</name>
</gene>
<evidence type="ECO:0000259" key="3">
    <source>
        <dbReference type="PROSITE" id="PS50095"/>
    </source>
</evidence>
<feature type="domain" description="PLAT" evidence="3">
    <location>
        <begin position="1531"/>
        <end position="1645"/>
    </location>
</feature>
<feature type="domain" description="PLAT" evidence="3">
    <location>
        <begin position="1691"/>
        <end position="1810"/>
    </location>
</feature>
<dbReference type="InterPro" id="IPR052970">
    <property type="entry name" value="Inner_ear_hair_cell_LOXHD"/>
</dbReference>
<dbReference type="SMART" id="SM00308">
    <property type="entry name" value="LH2"/>
    <property type="match status" value="9"/>
</dbReference>
<dbReference type="Pfam" id="PF01477">
    <property type="entry name" value="PLAT"/>
    <property type="match status" value="13"/>
</dbReference>
<feature type="compositionally biased region" description="Pro residues" evidence="2">
    <location>
        <begin position="1664"/>
        <end position="1674"/>
    </location>
</feature>
<organism evidence="4 5">
    <name type="scientific">Lottia gigantea</name>
    <name type="common">Giant owl limpet</name>
    <dbReference type="NCBI Taxonomy" id="225164"/>
    <lineage>
        <taxon>Eukaryota</taxon>
        <taxon>Metazoa</taxon>
        <taxon>Spiralia</taxon>
        <taxon>Lophotrochozoa</taxon>
        <taxon>Mollusca</taxon>
        <taxon>Gastropoda</taxon>
        <taxon>Patellogastropoda</taxon>
        <taxon>Lottioidea</taxon>
        <taxon>Lottiidae</taxon>
        <taxon>Lottia</taxon>
    </lineage>
</organism>
<dbReference type="PANTHER" id="PTHR45901:SF7">
    <property type="entry name" value="OXYGEN-REGULATED PROTEIN 1"/>
    <property type="match status" value="1"/>
</dbReference>
<feature type="domain" description="PLAT" evidence="3">
    <location>
        <begin position="1823"/>
        <end position="1942"/>
    </location>
</feature>
<dbReference type="Gene3D" id="2.40.180.10">
    <property type="entry name" value="Catalase core domain"/>
    <property type="match status" value="5"/>
</dbReference>
<dbReference type="Proteomes" id="UP000030746">
    <property type="component" value="Unassembled WGS sequence"/>
</dbReference>
<dbReference type="PROSITE" id="PS50095">
    <property type="entry name" value="PLAT"/>
    <property type="match status" value="14"/>
</dbReference>
<feature type="domain" description="PLAT" evidence="3">
    <location>
        <begin position="1131"/>
        <end position="1252"/>
    </location>
</feature>
<dbReference type="CDD" id="cd01756">
    <property type="entry name" value="PLAT_repeat"/>
    <property type="match status" value="3"/>
</dbReference>
<feature type="domain" description="PLAT" evidence="3">
    <location>
        <begin position="586"/>
        <end position="704"/>
    </location>
</feature>
<evidence type="ECO:0000313" key="5">
    <source>
        <dbReference type="Proteomes" id="UP000030746"/>
    </source>
</evidence>